<sequence length="426" mass="47488">MGYFGGEQDLAFEGKVFPDKGATKEDVMQRLSDFDAMDVTDIYSHNTIQSTTLMSHLEAAEIAKDANRMFLRRNYLYKELLPGCTQMGLEVKQMVKEMLRFPQDARVRFTSGGSESLYSAIAAAKEWGQQEKGILKPNIVVPYSIHTAFSKWCKYASIEIKRIPLGDDYRADVAAMEKAINRNTILIAGSAPCWPYGLFDDIPALGAVAEKHNVWMHVDGCLGGFQSPFVEKLGQALPVWDFRVPGVRSISADLHKHGYSAKPLSSITFRNKEWEQYYCCSASDWPDGLYSTEAITGTTSAGPIASAWAVMKFLGEEGYLALAKRSMEVKQRYLEKISAIDGVECFPSDLCTMTIRLEKGLDLFAVMGGLFERQSYCLPSFQPPALKIVLDPVTDDVVDTFVRDLAEVIPLVKAGEISIENLKPWM</sequence>
<evidence type="ECO:0000313" key="7">
    <source>
        <dbReference type="Proteomes" id="UP001500604"/>
    </source>
</evidence>
<dbReference type="InterPro" id="IPR015424">
    <property type="entry name" value="PyrdxlP-dep_Trfase"/>
</dbReference>
<dbReference type="Gene3D" id="3.90.1150.10">
    <property type="entry name" value="Aspartate Aminotransferase, domain 1"/>
    <property type="match status" value="1"/>
</dbReference>
<evidence type="ECO:0000256" key="1">
    <source>
        <dbReference type="ARBA" id="ARBA00001933"/>
    </source>
</evidence>
<dbReference type="Proteomes" id="UP001500604">
    <property type="component" value="Unassembled WGS sequence"/>
</dbReference>
<dbReference type="InterPro" id="IPR002129">
    <property type="entry name" value="PyrdxlP-dep_de-COase"/>
</dbReference>
<dbReference type="GO" id="GO:0008483">
    <property type="term" value="F:transaminase activity"/>
    <property type="evidence" value="ECO:0007669"/>
    <property type="project" value="UniProtKB-KW"/>
</dbReference>
<dbReference type="PANTHER" id="PTHR42735:SF6">
    <property type="entry name" value="SPHINGOSINE-1-PHOSPHATE LYASE 1"/>
    <property type="match status" value="1"/>
</dbReference>
<organism evidence="6 7">
    <name type="scientific">Kistimonas scapharcae</name>
    <dbReference type="NCBI Taxonomy" id="1036133"/>
    <lineage>
        <taxon>Bacteria</taxon>
        <taxon>Pseudomonadati</taxon>
        <taxon>Pseudomonadota</taxon>
        <taxon>Gammaproteobacteria</taxon>
        <taxon>Oceanospirillales</taxon>
        <taxon>Endozoicomonadaceae</taxon>
        <taxon>Kistimonas</taxon>
    </lineage>
</organism>
<evidence type="ECO:0000256" key="3">
    <source>
        <dbReference type="ARBA" id="ARBA00023239"/>
    </source>
</evidence>
<keyword evidence="7" id="KW-1185">Reference proteome</keyword>
<comment type="caution">
    <text evidence="6">The sequence shown here is derived from an EMBL/GenBank/DDBJ whole genome shotgun (WGS) entry which is preliminary data.</text>
</comment>
<evidence type="ECO:0000256" key="2">
    <source>
        <dbReference type="ARBA" id="ARBA00022898"/>
    </source>
</evidence>
<dbReference type="RefSeq" id="WP_345195959.1">
    <property type="nucleotide sequence ID" value="NZ_BAABFL010000337.1"/>
</dbReference>
<keyword evidence="2 5" id="KW-0663">Pyridoxal phosphate</keyword>
<dbReference type="InterPro" id="IPR015421">
    <property type="entry name" value="PyrdxlP-dep_Trfase_major"/>
</dbReference>
<dbReference type="Gene3D" id="3.40.640.10">
    <property type="entry name" value="Type I PLP-dependent aspartate aminotransferase-like (Major domain)"/>
    <property type="match status" value="1"/>
</dbReference>
<reference evidence="7" key="1">
    <citation type="journal article" date="2019" name="Int. J. Syst. Evol. Microbiol.">
        <title>The Global Catalogue of Microorganisms (GCM) 10K type strain sequencing project: providing services to taxonomists for standard genome sequencing and annotation.</title>
        <authorList>
            <consortium name="The Broad Institute Genomics Platform"/>
            <consortium name="The Broad Institute Genome Sequencing Center for Infectious Disease"/>
            <person name="Wu L."/>
            <person name="Ma J."/>
        </authorList>
    </citation>
    <scope>NUCLEOTIDE SEQUENCE [LARGE SCALE GENOMIC DNA]</scope>
    <source>
        <strain evidence="7">JCM 17805</strain>
    </source>
</reference>
<dbReference type="EMBL" id="BAABFL010000337">
    <property type="protein sequence ID" value="GAA4649922.1"/>
    <property type="molecule type" value="Genomic_DNA"/>
</dbReference>
<name>A0ABP8V4U0_9GAMM</name>
<protein>
    <submittedName>
        <fullName evidence="6">Aspartate aminotransferase family protein</fullName>
    </submittedName>
</protein>
<comment type="similarity">
    <text evidence="4">Belongs to the group II decarboxylase family. Sphingosine-1-phosphate lyase subfamily.</text>
</comment>
<proteinExistence type="inferred from homology"/>
<evidence type="ECO:0000313" key="6">
    <source>
        <dbReference type="EMBL" id="GAA4649922.1"/>
    </source>
</evidence>
<keyword evidence="6" id="KW-0032">Aminotransferase</keyword>
<keyword evidence="3 5" id="KW-0456">Lyase</keyword>
<gene>
    <name evidence="6" type="ORF">GCM10023116_22040</name>
</gene>
<accession>A0ABP8V4U0</accession>
<dbReference type="Pfam" id="PF00282">
    <property type="entry name" value="Pyridoxal_deC"/>
    <property type="match status" value="1"/>
</dbReference>
<dbReference type="SUPFAM" id="SSF53383">
    <property type="entry name" value="PLP-dependent transferases"/>
    <property type="match status" value="1"/>
</dbReference>
<comment type="cofactor">
    <cofactor evidence="1 5">
        <name>pyridoxal 5'-phosphate</name>
        <dbReference type="ChEBI" id="CHEBI:597326"/>
    </cofactor>
</comment>
<dbReference type="InterPro" id="IPR015422">
    <property type="entry name" value="PyrdxlP-dep_Trfase_small"/>
</dbReference>
<keyword evidence="6" id="KW-0808">Transferase</keyword>
<dbReference type="InterPro" id="IPR050477">
    <property type="entry name" value="GrpII_AminoAcid_Decarb"/>
</dbReference>
<evidence type="ECO:0000256" key="5">
    <source>
        <dbReference type="RuleBase" id="RU000382"/>
    </source>
</evidence>
<evidence type="ECO:0000256" key="4">
    <source>
        <dbReference type="ARBA" id="ARBA00038302"/>
    </source>
</evidence>
<dbReference type="PANTHER" id="PTHR42735">
    <property type="match status" value="1"/>
</dbReference>